<reference evidence="2" key="1">
    <citation type="journal article" date="2016" name="Genome Announc.">
        <title>Draft Genome Sequences of Five Rapidly Growing Mycobacterium Species, M. thermoresistibile, M. fortuitum subsp. acetamidolyticum, M. canariasense, M. brisbanense, and M. novocastrense.</title>
        <authorList>
            <person name="Katahira K."/>
            <person name="Ogura Y."/>
            <person name="Gotoh Y."/>
            <person name="Hayashi T."/>
        </authorList>
    </citation>
    <scope>NUCLEOTIDE SEQUENCE [LARGE SCALE GENOMIC DNA]</scope>
    <source>
        <strain evidence="2">JCM15654</strain>
    </source>
</reference>
<keyword evidence="2" id="KW-1185">Reference proteome</keyword>
<protein>
    <submittedName>
        <fullName evidence="1">Histone-lysine N-methyltransferase, H3 lysine-4 specific</fullName>
    </submittedName>
</protein>
<dbReference type="AlphaFoldDB" id="A0A100W0G5"/>
<organism evidence="1 2">
    <name type="scientific">Mycolicibacterium brisbanense</name>
    <dbReference type="NCBI Taxonomy" id="146020"/>
    <lineage>
        <taxon>Bacteria</taxon>
        <taxon>Bacillati</taxon>
        <taxon>Actinomycetota</taxon>
        <taxon>Actinomycetes</taxon>
        <taxon>Mycobacteriales</taxon>
        <taxon>Mycobacteriaceae</taxon>
        <taxon>Mycolicibacterium</taxon>
    </lineage>
</organism>
<accession>A0A100W0G5</accession>
<dbReference type="OrthoDB" id="4759883at2"/>
<dbReference type="RefSeq" id="WP_131805546.1">
    <property type="nucleotide sequence ID" value="NZ_BCSX01000028.1"/>
</dbReference>
<keyword evidence="1" id="KW-0489">Methyltransferase</keyword>
<keyword evidence="1" id="KW-0808">Transferase</keyword>
<comment type="caution">
    <text evidence="1">The sequence shown here is derived from an EMBL/GenBank/DDBJ whole genome shotgun (WGS) entry which is preliminary data.</text>
</comment>
<reference evidence="2" key="2">
    <citation type="submission" date="2016-02" db="EMBL/GenBank/DDBJ databases">
        <title>Draft genome sequence of five rapidly growing Mycobacterium species.</title>
        <authorList>
            <person name="Katahira K."/>
            <person name="Gotou Y."/>
            <person name="Iida K."/>
            <person name="Ogura Y."/>
            <person name="Hayashi T."/>
        </authorList>
    </citation>
    <scope>NUCLEOTIDE SEQUENCE [LARGE SCALE GENOMIC DNA]</scope>
    <source>
        <strain evidence="2">JCM15654</strain>
    </source>
</reference>
<gene>
    <name evidence="1" type="ORF">RMCB_3465</name>
</gene>
<dbReference type="GO" id="GO:0032259">
    <property type="term" value="P:methylation"/>
    <property type="evidence" value="ECO:0007669"/>
    <property type="project" value="UniProtKB-KW"/>
</dbReference>
<name>A0A100W0G5_9MYCO</name>
<sequence length="325" mass="36817">MQERTQEIARLRRAFNDRVHALLTPESRTALAELRAKHRTAWAHSLAMTIGDPTAMGETRAKLLAEKRQALLKIPNYHAIQQLRQEFSRDYERLTEHRTDRLRAHPQTWAEDLDAFGMQTFEPPFTASDIVEFPDIPGTDPIKSNQSATAPPQGLIINDVTWHDDNTFGEINDYNRWAGCDVSVGIDFEAPSSGFLNVAISMKNLVNQIWVRGTDNFGLSSATISLDHHVFVRVLRGDQRVTAFKTVFSRTWVQLEGDDFNFTFPPIPDGPAVFATDFADALHAGEKVQILGGCETVIHTDVSDMDCTARVNMWWQPQKLWIWLS</sequence>
<proteinExistence type="predicted"/>
<dbReference type="EMBL" id="BCSX01000028">
    <property type="protein sequence ID" value="GAS89369.1"/>
    <property type="molecule type" value="Genomic_DNA"/>
</dbReference>
<dbReference type="GO" id="GO:0008168">
    <property type="term" value="F:methyltransferase activity"/>
    <property type="evidence" value="ECO:0007669"/>
    <property type="project" value="UniProtKB-KW"/>
</dbReference>
<dbReference type="Proteomes" id="UP000069620">
    <property type="component" value="Unassembled WGS sequence"/>
</dbReference>
<evidence type="ECO:0000313" key="1">
    <source>
        <dbReference type="EMBL" id="GAS89369.1"/>
    </source>
</evidence>
<evidence type="ECO:0000313" key="2">
    <source>
        <dbReference type="Proteomes" id="UP000069620"/>
    </source>
</evidence>